<keyword evidence="1" id="KW-0732">Signal</keyword>
<evidence type="ECO:0000256" key="1">
    <source>
        <dbReference type="SAM" id="SignalP"/>
    </source>
</evidence>
<dbReference type="SUPFAM" id="SSF49265">
    <property type="entry name" value="Fibronectin type III"/>
    <property type="match status" value="1"/>
</dbReference>
<name>A0A085WAE6_9BACT</name>
<gene>
    <name evidence="3" type="ORF">DB31_1677</name>
</gene>
<dbReference type="InterPro" id="IPR036116">
    <property type="entry name" value="FN3_sf"/>
</dbReference>
<dbReference type="PROSITE" id="PS50853">
    <property type="entry name" value="FN3"/>
    <property type="match status" value="1"/>
</dbReference>
<comment type="caution">
    <text evidence="3">The sequence shown here is derived from an EMBL/GenBank/DDBJ whole genome shotgun (WGS) entry which is preliminary data.</text>
</comment>
<dbReference type="AlphaFoldDB" id="A0A085WAE6"/>
<organism evidence="3 4">
    <name type="scientific">Hyalangium minutum</name>
    <dbReference type="NCBI Taxonomy" id="394096"/>
    <lineage>
        <taxon>Bacteria</taxon>
        <taxon>Pseudomonadati</taxon>
        <taxon>Myxococcota</taxon>
        <taxon>Myxococcia</taxon>
        <taxon>Myxococcales</taxon>
        <taxon>Cystobacterineae</taxon>
        <taxon>Archangiaceae</taxon>
        <taxon>Hyalangium</taxon>
    </lineage>
</organism>
<dbReference type="PATRIC" id="fig|394096.3.peg.6014"/>
<accession>A0A085WAE6</accession>
<dbReference type="InterPro" id="IPR013783">
    <property type="entry name" value="Ig-like_fold"/>
</dbReference>
<reference evidence="3 4" key="1">
    <citation type="submission" date="2014-04" db="EMBL/GenBank/DDBJ databases">
        <title>Genome assembly of Hyalangium minutum DSM 14724.</title>
        <authorList>
            <person name="Sharma G."/>
            <person name="Subramanian S."/>
        </authorList>
    </citation>
    <scope>NUCLEOTIDE SEQUENCE [LARGE SCALE GENOMIC DNA]</scope>
    <source>
        <strain evidence="3 4">DSM 14724</strain>
    </source>
</reference>
<feature type="signal peptide" evidence="1">
    <location>
        <begin position="1"/>
        <end position="24"/>
    </location>
</feature>
<dbReference type="InterPro" id="IPR003961">
    <property type="entry name" value="FN3_dom"/>
</dbReference>
<dbReference type="RefSeq" id="WP_052420340.1">
    <property type="nucleotide sequence ID" value="NZ_JMCB01000013.1"/>
</dbReference>
<evidence type="ECO:0000313" key="4">
    <source>
        <dbReference type="Proteomes" id="UP000028725"/>
    </source>
</evidence>
<evidence type="ECO:0000259" key="2">
    <source>
        <dbReference type="PROSITE" id="PS50853"/>
    </source>
</evidence>
<feature type="domain" description="Fibronectin type-III" evidence="2">
    <location>
        <begin position="798"/>
        <end position="907"/>
    </location>
</feature>
<proteinExistence type="predicted"/>
<evidence type="ECO:0000313" key="3">
    <source>
        <dbReference type="EMBL" id="KFE64659.1"/>
    </source>
</evidence>
<dbReference type="Gene3D" id="2.60.40.10">
    <property type="entry name" value="Immunoglobulins"/>
    <property type="match status" value="1"/>
</dbReference>
<keyword evidence="4" id="KW-1185">Reference proteome</keyword>
<sequence>MSLWNSNRRAVSLAVTVLALGVLAACGGSGNPVTPDPNASAEIKAMLPQELAVSDVARVHVEARGPGIPTPVGMDLSLQGSTWQGTLLAIPAGLDRIFEAKAYDAAGLLLYAGQAGPITIASGSTVSVAILLQQVNPPPPYQNVPPTIDSVVVSANQVSPGGTITLTATAHDENAGDTITFAWTATAGSFSNPSASATSWVAPAAEGPQVLTLEVTDSKGTSARLSVNVSVQRPGASGDANVTVGFNTWPRVNQMRATPSILTLNVPVQLSVVASEPDGDALSYTWSANCPGRFEDSLVATPRFTLLSQPPPGPVFCTLTVTVSDGRGGQTTGSLSLLAGTPSQANVAPQIDSTFKSSEQAGGGEVVTMGLTAHDPESTPLTFSWTASQGSILATRGTSTASEVDWRAPACLNGPITVTAAIADAWGAVTHQQFSIAPRAGSSCGALTVSGMRNSYRVRPDGSTLTVPVNLSGVTLGAWVPSTDGASYTWRPGSGDASGTFIIPNVDRTPYLLRFGGSYLWAHSRMLDLSRADLGRHDTVIEPETTQLQMQVSGLNPWQGGDDFQLSSASTGLGYFSATSCSTPFFPEDLDGETSFNFTIDYLYSMQNCGTPAARIDASRGDVLYATQLVSRTDAATGMTFQEVQRSFQTNSLTGPNPSTLLLSGTLAPLPLVSRVVDYRAASFEALALAGHPSATAGTTTLNLGILPGYDQFGSYAGWPDLVLATFGAGLGDVAPTFTYGNPYPANWSQFITAQTTSRVRYSVPLEGGGSSTPRIYSAYTYAQQPVGNGPIIPLVGPPRDLRLNGALAWDVLTGVGETPLMSWTAPSLGTPTSYSVRVYELYATSTGSTSRVTVTNLATDQTQLRMPPGVLVPGKHYHLQVSALFEQGTDPGRPYMLRPVYHTAMAVTGRFQP</sequence>
<dbReference type="EMBL" id="JMCB01000013">
    <property type="protein sequence ID" value="KFE64659.1"/>
    <property type="molecule type" value="Genomic_DNA"/>
</dbReference>
<feature type="chain" id="PRO_5001799564" description="Fibronectin type-III domain-containing protein" evidence="1">
    <location>
        <begin position="25"/>
        <end position="914"/>
    </location>
</feature>
<dbReference type="OrthoDB" id="5512240at2"/>
<dbReference type="STRING" id="394096.DB31_1677"/>
<protein>
    <recommendedName>
        <fullName evidence="2">Fibronectin type-III domain-containing protein</fullName>
    </recommendedName>
</protein>
<dbReference type="Proteomes" id="UP000028725">
    <property type="component" value="Unassembled WGS sequence"/>
</dbReference>